<feature type="transmembrane region" description="Helical" evidence="1">
    <location>
        <begin position="276"/>
        <end position="300"/>
    </location>
</feature>
<dbReference type="EMBL" id="VYQE01000002">
    <property type="protein sequence ID" value="KAA9009435.1"/>
    <property type="molecule type" value="Genomic_DNA"/>
</dbReference>
<comment type="caution">
    <text evidence="2">The sequence shown here is derived from an EMBL/GenBank/DDBJ whole genome shotgun (WGS) entry which is preliminary data.</text>
</comment>
<keyword evidence="1" id="KW-1133">Transmembrane helix</keyword>
<keyword evidence="1" id="KW-0812">Transmembrane</keyword>
<feature type="transmembrane region" description="Helical" evidence="1">
    <location>
        <begin position="21"/>
        <end position="49"/>
    </location>
</feature>
<dbReference type="AlphaFoldDB" id="A0A5J5GMN6"/>
<evidence type="ECO:0000313" key="3">
    <source>
        <dbReference type="Proteomes" id="UP000326554"/>
    </source>
</evidence>
<keyword evidence="3" id="KW-1185">Reference proteome</keyword>
<protein>
    <submittedName>
        <fullName evidence="2">Uncharacterized protein</fullName>
    </submittedName>
</protein>
<dbReference type="Pfam" id="PF16933">
    <property type="entry name" value="PelG"/>
    <property type="match status" value="1"/>
</dbReference>
<feature type="transmembrane region" description="Helical" evidence="1">
    <location>
        <begin position="163"/>
        <end position="181"/>
    </location>
</feature>
<feature type="transmembrane region" description="Helical" evidence="1">
    <location>
        <begin position="367"/>
        <end position="391"/>
    </location>
</feature>
<feature type="transmembrane region" description="Helical" evidence="1">
    <location>
        <begin position="336"/>
        <end position="361"/>
    </location>
</feature>
<name>A0A5J5GMN6_9RHOB</name>
<organism evidence="2 3">
    <name type="scientific">Histidinibacterium aquaticum</name>
    <dbReference type="NCBI Taxonomy" id="2613962"/>
    <lineage>
        <taxon>Bacteria</taxon>
        <taxon>Pseudomonadati</taxon>
        <taxon>Pseudomonadota</taxon>
        <taxon>Alphaproteobacteria</taxon>
        <taxon>Rhodobacterales</taxon>
        <taxon>Paracoccaceae</taxon>
        <taxon>Histidinibacterium</taxon>
    </lineage>
</organism>
<gene>
    <name evidence="2" type="ORF">F3S47_09340</name>
</gene>
<sequence>MAGIGVRLDELALTGGLSGRMSVYVTGAVLTSGQWLLAIIGIGVLGVIANLVTEREVVTDFRLVIVYVFATAGILTGTFSMATVRQISNELYLERPEEIPGIVFGLLCTVSLASVPIGIALFAGLAQIDGRMLPAAVIALVALSQLWVLALVTTALAEVRTVILSYLAGTIVSVALAYQAARTGQASEMVLGYTAGVVLTVVLQISVFFRAFPFSAPPIADCLRTIREGVADYLPLALGGLFAAAAIWADNIVLWYSRFGVTAPVGLRYAPNFDAAKFYGLLCLVPGFTAIVFFEARIFVGLRRHLARIMAHATLAEIDLQEGSLRERIVHSLRRLVLTQAAVALLVILLAPGLASAGLLAHRSVPIMQMTAIGTVFHILLAVCGMVLLYLDAQRGFCAVQLAFLVCVLAASLMPLVLGPRYLGVAYPLGAAFAGSFALRITLSTLDRLNERLFTPRRT</sequence>
<feature type="transmembrane region" description="Helical" evidence="1">
    <location>
        <begin position="102"/>
        <end position="126"/>
    </location>
</feature>
<feature type="transmembrane region" description="Helical" evidence="1">
    <location>
        <begin position="132"/>
        <end position="156"/>
    </location>
</feature>
<proteinExistence type="predicted"/>
<reference evidence="2 3" key="1">
    <citation type="submission" date="2019-09" db="EMBL/GenBank/DDBJ databases">
        <authorList>
            <person name="Park J.-S."/>
            <person name="Choi H.-J."/>
        </authorList>
    </citation>
    <scope>NUCLEOTIDE SEQUENCE [LARGE SCALE GENOMIC DNA]</scope>
    <source>
        <strain evidence="2 3">176SS1-4</strain>
    </source>
</reference>
<dbReference type="InterPro" id="IPR031617">
    <property type="entry name" value="PelG"/>
</dbReference>
<evidence type="ECO:0000256" key="1">
    <source>
        <dbReference type="SAM" id="Phobius"/>
    </source>
</evidence>
<dbReference type="RefSeq" id="WP_150444968.1">
    <property type="nucleotide sequence ID" value="NZ_VYQE01000002.1"/>
</dbReference>
<evidence type="ECO:0000313" key="2">
    <source>
        <dbReference type="EMBL" id="KAA9009435.1"/>
    </source>
</evidence>
<feature type="transmembrane region" description="Helical" evidence="1">
    <location>
        <begin position="61"/>
        <end position="82"/>
    </location>
</feature>
<accession>A0A5J5GMN6</accession>
<feature type="transmembrane region" description="Helical" evidence="1">
    <location>
        <begin position="424"/>
        <end position="443"/>
    </location>
</feature>
<feature type="transmembrane region" description="Helical" evidence="1">
    <location>
        <begin position="193"/>
        <end position="212"/>
    </location>
</feature>
<feature type="transmembrane region" description="Helical" evidence="1">
    <location>
        <begin position="233"/>
        <end position="256"/>
    </location>
</feature>
<dbReference type="Proteomes" id="UP000326554">
    <property type="component" value="Unassembled WGS sequence"/>
</dbReference>
<keyword evidence="1" id="KW-0472">Membrane</keyword>
<feature type="transmembrane region" description="Helical" evidence="1">
    <location>
        <begin position="398"/>
        <end position="418"/>
    </location>
</feature>